<dbReference type="InterPro" id="IPR017871">
    <property type="entry name" value="ABC_transporter-like_CS"/>
</dbReference>
<dbReference type="FunFam" id="3.40.50.300:FF:000016">
    <property type="entry name" value="Oligopeptide ABC transporter ATP-binding component"/>
    <property type="match status" value="1"/>
</dbReference>
<comment type="caution">
    <text evidence="12">The sequence shown here is derived from an EMBL/GenBank/DDBJ whole genome shotgun (WGS) entry which is preliminary data.</text>
</comment>
<dbReference type="PANTHER" id="PTHR43297:SF2">
    <property type="entry name" value="DIPEPTIDE TRANSPORT ATP-BINDING PROTEIN DPPD"/>
    <property type="match status" value="1"/>
</dbReference>
<comment type="catalytic activity">
    <reaction evidence="9">
        <text>a dipeptide(out) + ATP + H2O = a dipeptide(in) + ADP + phosphate + H(+)</text>
        <dbReference type="Rhea" id="RHEA:23120"/>
        <dbReference type="ChEBI" id="CHEBI:15377"/>
        <dbReference type="ChEBI" id="CHEBI:15378"/>
        <dbReference type="ChEBI" id="CHEBI:30616"/>
        <dbReference type="ChEBI" id="CHEBI:43474"/>
        <dbReference type="ChEBI" id="CHEBI:90799"/>
        <dbReference type="ChEBI" id="CHEBI:456216"/>
        <dbReference type="EC" id="7.4.2.9"/>
    </reaction>
</comment>
<evidence type="ECO:0000256" key="9">
    <source>
        <dbReference type="ARBA" id="ARBA00047356"/>
    </source>
</evidence>
<dbReference type="Proteomes" id="UP000316688">
    <property type="component" value="Unassembled WGS sequence"/>
</dbReference>
<dbReference type="AlphaFoldDB" id="A0A557RJG7"/>
<evidence type="ECO:0000256" key="7">
    <source>
        <dbReference type="ARBA" id="ARBA00023136"/>
    </source>
</evidence>
<evidence type="ECO:0000256" key="5">
    <source>
        <dbReference type="ARBA" id="ARBA00022741"/>
    </source>
</evidence>
<sequence>MSTPLLAFEDLCVSFRRKGQWLEAVSGVDLVIGPGETVGLVGESGCGKSTLAMAALGYLPENARIPRGRVRLAGEDLAELTPAALQDRRGNQVAVVYQNPATALNPALTIGRQLTEIFEYQQGQSVKEARRASVRLLEQVRIAEPTQLLDAYPHQISGGMQQRVVIAMALAGSLDLLVLDEPTTALDASIQAEVLALFETLRAELGLAMLLISHDLAVVRSVCDRVAVMYAGEIVESAPVRQLFEQPRHPYTASLMDCIPRGEAHWQSGRLAWIPGNPPALDDRPMGCAFAPRCPIARDACRHQAIPLRRLDQTHRSRCLFPEETAPPGGNRPPAEPIRRSIGGPVLACEDLVMEYGGIRILDRVSLDVREGETVALVGESGSGKSTLARGLTGLTEPVAGKALLEGHPLSRQQRQRGLNARRALQMVFQSPENTLNASHRIGPALARAIRGLGGLSRAEARAAVPDRLRQVALEVDTADRRPGQLSGGQRQRVAIARAFAGDPRAIILDEPTSALDVSVQSAVLDLLIDLQQRRGTAYLFISHDLAVVRYIADRIAVLYLGRIMESGPVEGVFEGPRHPYTDQLLAAIPGVGDGPPVTQPQRENPGAEARPSGCPFAARCPYVMPHCAETPPPAREPSPGRVVHCHLPVESLPGAAQ</sequence>
<dbReference type="InterPro" id="IPR050388">
    <property type="entry name" value="ABC_Ni/Peptide_Import"/>
</dbReference>
<feature type="region of interest" description="Disordered" evidence="10">
    <location>
        <begin position="593"/>
        <end position="612"/>
    </location>
</feature>
<evidence type="ECO:0000256" key="2">
    <source>
        <dbReference type="ARBA" id="ARBA00005417"/>
    </source>
</evidence>
<keyword evidence="4" id="KW-1003">Cell membrane</keyword>
<dbReference type="RefSeq" id="WP_144347564.1">
    <property type="nucleotide sequence ID" value="NZ_VMKP01000002.1"/>
</dbReference>
<dbReference type="PANTHER" id="PTHR43297">
    <property type="entry name" value="OLIGOPEPTIDE TRANSPORT ATP-BINDING PROTEIN APPD"/>
    <property type="match status" value="1"/>
</dbReference>
<dbReference type="Gene3D" id="3.40.50.300">
    <property type="entry name" value="P-loop containing nucleotide triphosphate hydrolases"/>
    <property type="match status" value="2"/>
</dbReference>
<dbReference type="InterPro" id="IPR003439">
    <property type="entry name" value="ABC_transporter-like_ATP-bd"/>
</dbReference>
<dbReference type="GO" id="GO:0005524">
    <property type="term" value="F:ATP binding"/>
    <property type="evidence" value="ECO:0007669"/>
    <property type="project" value="UniProtKB-KW"/>
</dbReference>
<gene>
    <name evidence="12" type="ORF">FPL11_04290</name>
</gene>
<dbReference type="NCBIfam" id="NF008453">
    <property type="entry name" value="PRK11308.1"/>
    <property type="match status" value="2"/>
</dbReference>
<comment type="similarity">
    <text evidence="2">Belongs to the ABC transporter superfamily.</text>
</comment>
<dbReference type="EMBL" id="VMKP01000002">
    <property type="protein sequence ID" value="TVO65311.1"/>
    <property type="molecule type" value="Genomic_DNA"/>
</dbReference>
<dbReference type="GO" id="GO:0016887">
    <property type="term" value="F:ATP hydrolysis activity"/>
    <property type="evidence" value="ECO:0007669"/>
    <property type="project" value="InterPro"/>
</dbReference>
<evidence type="ECO:0000313" key="12">
    <source>
        <dbReference type="EMBL" id="TVO65311.1"/>
    </source>
</evidence>
<evidence type="ECO:0000313" key="13">
    <source>
        <dbReference type="Proteomes" id="UP000316688"/>
    </source>
</evidence>
<evidence type="ECO:0000256" key="1">
    <source>
        <dbReference type="ARBA" id="ARBA00004417"/>
    </source>
</evidence>
<dbReference type="SMART" id="SM00382">
    <property type="entry name" value="AAA"/>
    <property type="match status" value="2"/>
</dbReference>
<evidence type="ECO:0000256" key="10">
    <source>
        <dbReference type="SAM" id="MobiDB-lite"/>
    </source>
</evidence>
<dbReference type="InterPro" id="IPR003593">
    <property type="entry name" value="AAA+_ATPase"/>
</dbReference>
<dbReference type="GO" id="GO:0015833">
    <property type="term" value="P:peptide transport"/>
    <property type="evidence" value="ECO:0007669"/>
    <property type="project" value="InterPro"/>
</dbReference>
<dbReference type="InterPro" id="IPR013563">
    <property type="entry name" value="Oligopep_ABC_C"/>
</dbReference>
<dbReference type="CDD" id="cd03257">
    <property type="entry name" value="ABC_NikE_OppD_transporters"/>
    <property type="match status" value="2"/>
</dbReference>
<feature type="domain" description="ABC transporter" evidence="11">
    <location>
        <begin position="347"/>
        <end position="586"/>
    </location>
</feature>
<dbReference type="GO" id="GO:0055085">
    <property type="term" value="P:transmembrane transport"/>
    <property type="evidence" value="ECO:0007669"/>
    <property type="project" value="UniProtKB-ARBA"/>
</dbReference>
<accession>A0A557RJG7</accession>
<keyword evidence="7" id="KW-0472">Membrane</keyword>
<keyword evidence="5" id="KW-0547">Nucleotide-binding</keyword>
<feature type="domain" description="ABC transporter" evidence="11">
    <location>
        <begin position="6"/>
        <end position="256"/>
    </location>
</feature>
<name>A0A557RJG7_9GAMM</name>
<dbReference type="NCBIfam" id="TIGR01727">
    <property type="entry name" value="oligo_HPY"/>
    <property type="match status" value="2"/>
</dbReference>
<dbReference type="Pfam" id="PF00005">
    <property type="entry name" value="ABC_tran"/>
    <property type="match status" value="2"/>
</dbReference>
<dbReference type="NCBIfam" id="NF007739">
    <property type="entry name" value="PRK10419.1"/>
    <property type="match status" value="2"/>
</dbReference>
<keyword evidence="13" id="KW-1185">Reference proteome</keyword>
<evidence type="ECO:0000256" key="3">
    <source>
        <dbReference type="ARBA" id="ARBA00022448"/>
    </source>
</evidence>
<comment type="subcellular location">
    <subcellularLocation>
        <location evidence="1">Cell inner membrane</location>
        <topology evidence="1">Peripheral membrane protein</topology>
    </subcellularLocation>
</comment>
<evidence type="ECO:0000259" key="11">
    <source>
        <dbReference type="PROSITE" id="PS50893"/>
    </source>
</evidence>
<proteinExistence type="inferred from homology"/>
<dbReference type="GO" id="GO:0005886">
    <property type="term" value="C:plasma membrane"/>
    <property type="evidence" value="ECO:0007669"/>
    <property type="project" value="UniProtKB-SubCell"/>
</dbReference>
<evidence type="ECO:0000256" key="8">
    <source>
        <dbReference type="ARBA" id="ARBA00038852"/>
    </source>
</evidence>
<dbReference type="PROSITE" id="PS00211">
    <property type="entry name" value="ABC_TRANSPORTER_1"/>
    <property type="match status" value="2"/>
</dbReference>
<evidence type="ECO:0000256" key="6">
    <source>
        <dbReference type="ARBA" id="ARBA00022840"/>
    </source>
</evidence>
<organism evidence="12 13">
    <name type="scientific">Spiribacter aquaticus</name>
    <dbReference type="NCBI Taxonomy" id="1935996"/>
    <lineage>
        <taxon>Bacteria</taxon>
        <taxon>Pseudomonadati</taxon>
        <taxon>Pseudomonadota</taxon>
        <taxon>Gammaproteobacteria</taxon>
        <taxon>Chromatiales</taxon>
        <taxon>Ectothiorhodospiraceae</taxon>
        <taxon>Spiribacter</taxon>
    </lineage>
</organism>
<protein>
    <recommendedName>
        <fullName evidence="8">ABC-type dipeptide transporter</fullName>
        <ecNumber evidence="8">7.4.2.9</ecNumber>
    </recommendedName>
</protein>
<reference evidence="12 13" key="1">
    <citation type="submission" date="2019-07" db="EMBL/GenBank/DDBJ databases">
        <title>Reclasification of Spiribacter aquaticus.</title>
        <authorList>
            <person name="Leon M.J."/>
            <person name="Sanchez-Porro C."/>
            <person name="Ventosa A."/>
        </authorList>
    </citation>
    <scope>NUCLEOTIDE SEQUENCE [LARGE SCALE GENOMIC DNA]</scope>
    <source>
        <strain evidence="12 13">SP30</strain>
    </source>
</reference>
<dbReference type="SUPFAM" id="SSF52540">
    <property type="entry name" value="P-loop containing nucleoside triphosphate hydrolases"/>
    <property type="match status" value="2"/>
</dbReference>
<keyword evidence="3" id="KW-0813">Transport</keyword>
<keyword evidence="6 12" id="KW-0067">ATP-binding</keyword>
<evidence type="ECO:0000256" key="4">
    <source>
        <dbReference type="ARBA" id="ARBA00022475"/>
    </source>
</evidence>
<dbReference type="EC" id="7.4.2.9" evidence="8"/>
<dbReference type="PROSITE" id="PS50893">
    <property type="entry name" value="ABC_TRANSPORTER_2"/>
    <property type="match status" value="2"/>
</dbReference>
<dbReference type="Pfam" id="PF08352">
    <property type="entry name" value="oligo_HPY"/>
    <property type="match status" value="2"/>
</dbReference>
<dbReference type="InterPro" id="IPR027417">
    <property type="entry name" value="P-loop_NTPase"/>
</dbReference>